<proteinExistence type="predicted"/>
<dbReference type="OrthoDB" id="6718656at2759"/>
<sequence>MEICSGERPSLENIPQLLSELIKLCWDADPSNRPAAKSISHIIAIWITLLDNNNLAEPIMQFTEKNNSDILRLYSQHLHELDREAMNNDFGCKVENAKDKDSAFK</sequence>
<keyword evidence="2" id="KW-1185">Reference proteome</keyword>
<comment type="caution">
    <text evidence="1">The sequence shown here is derived from an EMBL/GenBank/DDBJ whole genome shotgun (WGS) entry which is preliminary data.</text>
</comment>
<evidence type="ECO:0000313" key="1">
    <source>
        <dbReference type="EMBL" id="CAG8527455.1"/>
    </source>
</evidence>
<accession>A0A9N9AC12</accession>
<dbReference type="AlphaFoldDB" id="A0A9N9AC12"/>
<gene>
    <name evidence="1" type="ORF">AMORRO_LOCUS4507</name>
</gene>
<dbReference type="Proteomes" id="UP000789342">
    <property type="component" value="Unassembled WGS sequence"/>
</dbReference>
<protein>
    <submittedName>
        <fullName evidence="1">11581_t:CDS:1</fullName>
    </submittedName>
</protein>
<dbReference type="EMBL" id="CAJVPV010002490">
    <property type="protein sequence ID" value="CAG8527455.1"/>
    <property type="molecule type" value="Genomic_DNA"/>
</dbReference>
<dbReference type="InterPro" id="IPR011009">
    <property type="entry name" value="Kinase-like_dom_sf"/>
</dbReference>
<name>A0A9N9AC12_9GLOM</name>
<dbReference type="SUPFAM" id="SSF56112">
    <property type="entry name" value="Protein kinase-like (PK-like)"/>
    <property type="match status" value="1"/>
</dbReference>
<organism evidence="1 2">
    <name type="scientific">Acaulospora morrowiae</name>
    <dbReference type="NCBI Taxonomy" id="94023"/>
    <lineage>
        <taxon>Eukaryota</taxon>
        <taxon>Fungi</taxon>
        <taxon>Fungi incertae sedis</taxon>
        <taxon>Mucoromycota</taxon>
        <taxon>Glomeromycotina</taxon>
        <taxon>Glomeromycetes</taxon>
        <taxon>Diversisporales</taxon>
        <taxon>Acaulosporaceae</taxon>
        <taxon>Acaulospora</taxon>
    </lineage>
</organism>
<reference evidence="1" key="1">
    <citation type="submission" date="2021-06" db="EMBL/GenBank/DDBJ databases">
        <authorList>
            <person name="Kallberg Y."/>
            <person name="Tangrot J."/>
            <person name="Rosling A."/>
        </authorList>
    </citation>
    <scope>NUCLEOTIDE SEQUENCE</scope>
    <source>
        <strain evidence="1">CL551</strain>
    </source>
</reference>
<dbReference type="Gene3D" id="1.10.510.10">
    <property type="entry name" value="Transferase(Phosphotransferase) domain 1"/>
    <property type="match status" value="1"/>
</dbReference>
<evidence type="ECO:0000313" key="2">
    <source>
        <dbReference type="Proteomes" id="UP000789342"/>
    </source>
</evidence>